<keyword evidence="14" id="KW-1185">Reference proteome</keyword>
<protein>
    <recommendedName>
        <fullName evidence="6 11">UDP-glucose 4-epimerase</fullName>
        <ecNumber evidence="5 11">5.1.3.2</ecNumber>
    </recommendedName>
</protein>
<organism evidence="13 14">
    <name type="scientific">Gehongia tenuis</name>
    <dbReference type="NCBI Taxonomy" id="2763655"/>
    <lineage>
        <taxon>Bacteria</taxon>
        <taxon>Bacillati</taxon>
        <taxon>Bacillota</taxon>
        <taxon>Clostridia</taxon>
        <taxon>Christensenellales</taxon>
        <taxon>Christensenellaceae</taxon>
        <taxon>Gehongia</taxon>
    </lineage>
</organism>
<dbReference type="SUPFAM" id="SSF51735">
    <property type="entry name" value="NAD(P)-binding Rossmann-fold domains"/>
    <property type="match status" value="1"/>
</dbReference>
<evidence type="ECO:0000256" key="3">
    <source>
        <dbReference type="ARBA" id="ARBA00004947"/>
    </source>
</evidence>
<dbReference type="GO" id="GO:0003978">
    <property type="term" value="F:UDP-glucose 4-epimerase activity"/>
    <property type="evidence" value="ECO:0007669"/>
    <property type="project" value="UniProtKB-UniRule"/>
</dbReference>
<evidence type="ECO:0000256" key="11">
    <source>
        <dbReference type="RuleBase" id="RU366046"/>
    </source>
</evidence>
<comment type="similarity">
    <text evidence="4 11">Belongs to the NAD(P)-dependent epimerase/dehydratase family.</text>
</comment>
<keyword evidence="7 11" id="KW-0520">NAD</keyword>
<dbReference type="AlphaFoldDB" id="A0A926D4C9"/>
<dbReference type="Gene3D" id="3.90.25.10">
    <property type="entry name" value="UDP-galactose 4-epimerase, domain 1"/>
    <property type="match status" value="1"/>
</dbReference>
<feature type="domain" description="NAD-dependent epimerase/dehydratase" evidence="12">
    <location>
        <begin position="4"/>
        <end position="252"/>
    </location>
</feature>
<evidence type="ECO:0000256" key="5">
    <source>
        <dbReference type="ARBA" id="ARBA00013189"/>
    </source>
</evidence>
<evidence type="ECO:0000256" key="10">
    <source>
        <dbReference type="ARBA" id="ARBA00023277"/>
    </source>
</evidence>
<name>A0A926D4C9_9FIRM</name>
<dbReference type="GO" id="GO:0033499">
    <property type="term" value="P:galactose catabolic process via UDP-galactose, Leloir pathway"/>
    <property type="evidence" value="ECO:0007669"/>
    <property type="project" value="TreeGrafter"/>
</dbReference>
<keyword evidence="10 11" id="KW-0119">Carbohydrate metabolism</keyword>
<dbReference type="EC" id="5.1.3.2" evidence="5 11"/>
<dbReference type="EMBL" id="JACRSR010000001">
    <property type="protein sequence ID" value="MBC8531026.1"/>
    <property type="molecule type" value="Genomic_DNA"/>
</dbReference>
<sequence>MSSILILGGAGYIGSHTARYFKDRGRELVVYDNLSTGFRDSVKNITFVEGDLHDTRGLERVMERHRVDAVIHFAAFSQVGESMVNPEKYYYNNLAGTLSVLRAMVNQQVQNIVFSSTAAVYGDPVRIPIVETADKKPKNIYGKTKLIIENILKDYEGPYGVRSVCLRYFNAAGAHPDATIGESHRPESHLIPLVLQAALGQRDHLDIFGDDYETPDGTCVRDYIHVMDLADAHYRALEHLQRGGASAAYNLGNGSGFSVRQVIEAARYVTGREIRAEVRPRRAGDPAILIASSDRISRELGWQPKMPELDRIIATAWEWHRTHPDGYER</sequence>
<keyword evidence="8" id="KW-0299">Galactose metabolism</keyword>
<dbReference type="CDD" id="cd05247">
    <property type="entry name" value="UDP_G4E_1_SDR_e"/>
    <property type="match status" value="1"/>
</dbReference>
<comment type="caution">
    <text evidence="13">The sequence shown here is derived from an EMBL/GenBank/DDBJ whole genome shotgun (WGS) entry which is preliminary data.</text>
</comment>
<dbReference type="NCBIfam" id="TIGR01179">
    <property type="entry name" value="galE"/>
    <property type="match status" value="1"/>
</dbReference>
<comment type="subunit">
    <text evidence="11">Homodimer.</text>
</comment>
<comment type="cofactor">
    <cofactor evidence="2 11">
        <name>NAD(+)</name>
        <dbReference type="ChEBI" id="CHEBI:57540"/>
    </cofactor>
</comment>
<evidence type="ECO:0000256" key="9">
    <source>
        <dbReference type="ARBA" id="ARBA00023235"/>
    </source>
</evidence>
<dbReference type="PANTHER" id="PTHR43725">
    <property type="entry name" value="UDP-GLUCOSE 4-EPIMERASE"/>
    <property type="match status" value="1"/>
</dbReference>
<dbReference type="InterPro" id="IPR036291">
    <property type="entry name" value="NAD(P)-bd_dom_sf"/>
</dbReference>
<accession>A0A926D4C9</accession>
<evidence type="ECO:0000256" key="2">
    <source>
        <dbReference type="ARBA" id="ARBA00001911"/>
    </source>
</evidence>
<dbReference type="Pfam" id="PF01370">
    <property type="entry name" value="Epimerase"/>
    <property type="match status" value="1"/>
</dbReference>
<evidence type="ECO:0000256" key="7">
    <source>
        <dbReference type="ARBA" id="ARBA00023027"/>
    </source>
</evidence>
<evidence type="ECO:0000256" key="1">
    <source>
        <dbReference type="ARBA" id="ARBA00000083"/>
    </source>
</evidence>
<evidence type="ECO:0000259" key="12">
    <source>
        <dbReference type="Pfam" id="PF01370"/>
    </source>
</evidence>
<dbReference type="PANTHER" id="PTHR43725:SF53">
    <property type="entry name" value="UDP-ARABINOSE 4-EPIMERASE 1"/>
    <property type="match status" value="1"/>
</dbReference>
<dbReference type="RefSeq" id="WP_249315091.1">
    <property type="nucleotide sequence ID" value="NZ_JACRSR010000001.1"/>
</dbReference>
<evidence type="ECO:0000256" key="8">
    <source>
        <dbReference type="ARBA" id="ARBA00023144"/>
    </source>
</evidence>
<comment type="catalytic activity">
    <reaction evidence="1 11">
        <text>UDP-alpha-D-glucose = UDP-alpha-D-galactose</text>
        <dbReference type="Rhea" id="RHEA:22168"/>
        <dbReference type="ChEBI" id="CHEBI:58885"/>
        <dbReference type="ChEBI" id="CHEBI:66914"/>
        <dbReference type="EC" id="5.1.3.2"/>
    </reaction>
</comment>
<dbReference type="InterPro" id="IPR001509">
    <property type="entry name" value="Epimerase_deHydtase"/>
</dbReference>
<comment type="pathway">
    <text evidence="3 11">Carbohydrate metabolism; galactose metabolism.</text>
</comment>
<reference evidence="13" key="1">
    <citation type="submission" date="2020-08" db="EMBL/GenBank/DDBJ databases">
        <title>Genome public.</title>
        <authorList>
            <person name="Liu C."/>
            <person name="Sun Q."/>
        </authorList>
    </citation>
    <scope>NUCLEOTIDE SEQUENCE</scope>
    <source>
        <strain evidence="13">NSJ-53</strain>
    </source>
</reference>
<dbReference type="Gene3D" id="3.40.50.720">
    <property type="entry name" value="NAD(P)-binding Rossmann-like Domain"/>
    <property type="match status" value="1"/>
</dbReference>
<evidence type="ECO:0000256" key="4">
    <source>
        <dbReference type="ARBA" id="ARBA00007637"/>
    </source>
</evidence>
<gene>
    <name evidence="13" type="primary">galE</name>
    <name evidence="13" type="ORF">H8696_04100</name>
</gene>
<evidence type="ECO:0000256" key="6">
    <source>
        <dbReference type="ARBA" id="ARBA00018569"/>
    </source>
</evidence>
<dbReference type="Proteomes" id="UP000623172">
    <property type="component" value="Unassembled WGS sequence"/>
</dbReference>
<dbReference type="InterPro" id="IPR005886">
    <property type="entry name" value="UDP_G4E"/>
</dbReference>
<proteinExistence type="inferred from homology"/>
<evidence type="ECO:0000313" key="13">
    <source>
        <dbReference type="EMBL" id="MBC8531026.1"/>
    </source>
</evidence>
<evidence type="ECO:0000313" key="14">
    <source>
        <dbReference type="Proteomes" id="UP000623172"/>
    </source>
</evidence>
<keyword evidence="9 11" id="KW-0413">Isomerase</keyword>